<feature type="binding site" evidence="3">
    <location>
        <position position="31"/>
    </location>
    <ligand>
        <name>a divalent metal cation</name>
        <dbReference type="ChEBI" id="CHEBI:60240"/>
    </ligand>
</feature>
<evidence type="ECO:0000256" key="3">
    <source>
        <dbReference type="PIRSR" id="PIRSR605511-2"/>
    </source>
</evidence>
<dbReference type="Proteomes" id="UP000267400">
    <property type="component" value="Unassembled WGS sequence"/>
</dbReference>
<dbReference type="InterPro" id="IPR013658">
    <property type="entry name" value="SGL"/>
</dbReference>
<name>A0A431V452_9GAMM</name>
<dbReference type="RefSeq" id="WP_126484134.1">
    <property type="nucleotide sequence ID" value="NZ_RXNS01000010.1"/>
</dbReference>
<feature type="binding site" evidence="3">
    <location>
        <position position="218"/>
    </location>
    <ligand>
        <name>a divalent metal cation</name>
        <dbReference type="ChEBI" id="CHEBI:60240"/>
    </ligand>
</feature>
<proteinExistence type="inferred from homology"/>
<dbReference type="Gene3D" id="2.120.10.30">
    <property type="entry name" value="TolB, C-terminal domain"/>
    <property type="match status" value="1"/>
</dbReference>
<dbReference type="InterPro" id="IPR005511">
    <property type="entry name" value="SMP-30"/>
</dbReference>
<protein>
    <submittedName>
        <fullName evidence="5">SMP-30/gluconolactonase/LRE family protein</fullName>
    </submittedName>
</protein>
<organism evidence="5 6">
    <name type="scientific">Halomonas nitroreducens</name>
    <dbReference type="NCBI Taxonomy" id="447425"/>
    <lineage>
        <taxon>Bacteria</taxon>
        <taxon>Pseudomonadati</taxon>
        <taxon>Pseudomonadota</taxon>
        <taxon>Gammaproteobacteria</taxon>
        <taxon>Oceanospirillales</taxon>
        <taxon>Halomonadaceae</taxon>
        <taxon>Halomonas</taxon>
    </lineage>
</organism>
<dbReference type="Pfam" id="PF08450">
    <property type="entry name" value="SGL"/>
    <property type="match status" value="1"/>
</dbReference>
<dbReference type="PRINTS" id="PR01790">
    <property type="entry name" value="SMP30FAMILY"/>
</dbReference>
<sequence>MSESPSDETLPTSPCLGQVKWLIDSRCELGEGPGWDAGHSELRWLDILAGELHRARGDGREHRVTRLEHRTSYAALTRDDDYLLVAENCLSRFDPSTGVSRALLPFEADNPVTRSNDARVDTHGSLWLSTMGLDAEPGAGSLYRLHRGELTCLRRGLTIPNALCFSPDGRHAYFSDTATGWVMRWSLDDQGFPVRGQDGAFAEPEPWADLRQSGGGPDGAVMDSEGGVWIALWGAGRVARLSPEGDEIAHVRVPARQPSCPVFGGASLTTLYVTTAREGLVAPEAAEGGVFAIELAGHLPGCRGLAEPPLRLE</sequence>
<dbReference type="OrthoDB" id="9775406at2"/>
<accession>A0A431V452</accession>
<dbReference type="InterPro" id="IPR011042">
    <property type="entry name" value="6-blade_b-propeller_TolB-like"/>
</dbReference>
<comment type="cofactor">
    <cofactor evidence="3">
        <name>Zn(2+)</name>
        <dbReference type="ChEBI" id="CHEBI:29105"/>
    </cofactor>
    <text evidence="3">Binds 1 divalent metal cation per subunit.</text>
</comment>
<comment type="similarity">
    <text evidence="1">Belongs to the SMP-30/CGR1 family.</text>
</comment>
<dbReference type="GO" id="GO:0019853">
    <property type="term" value="P:L-ascorbic acid biosynthetic process"/>
    <property type="evidence" value="ECO:0007669"/>
    <property type="project" value="TreeGrafter"/>
</dbReference>
<comment type="caution">
    <text evidence="5">The sequence shown here is derived from an EMBL/GenBank/DDBJ whole genome shotgun (WGS) entry which is preliminary data.</text>
</comment>
<dbReference type="AlphaFoldDB" id="A0A431V452"/>
<dbReference type="SUPFAM" id="SSF63829">
    <property type="entry name" value="Calcium-dependent phosphotriesterase"/>
    <property type="match status" value="1"/>
</dbReference>
<evidence type="ECO:0000256" key="1">
    <source>
        <dbReference type="ARBA" id="ARBA00008853"/>
    </source>
</evidence>
<evidence type="ECO:0000259" key="4">
    <source>
        <dbReference type="Pfam" id="PF08450"/>
    </source>
</evidence>
<keyword evidence="3" id="KW-0479">Metal-binding</keyword>
<evidence type="ECO:0000313" key="6">
    <source>
        <dbReference type="Proteomes" id="UP000267400"/>
    </source>
</evidence>
<reference evidence="5 6" key="1">
    <citation type="submission" date="2018-12" db="EMBL/GenBank/DDBJ databases">
        <authorList>
            <person name="Yu L."/>
        </authorList>
    </citation>
    <scope>NUCLEOTIDE SEQUENCE [LARGE SCALE GENOMIC DNA]</scope>
    <source>
        <strain evidence="5 6">11S</strain>
    </source>
</reference>
<feature type="binding site" evidence="3">
    <location>
        <position position="161"/>
    </location>
    <ligand>
        <name>a divalent metal cation</name>
        <dbReference type="ChEBI" id="CHEBI:60240"/>
    </ligand>
</feature>
<evidence type="ECO:0000256" key="2">
    <source>
        <dbReference type="PIRSR" id="PIRSR605511-1"/>
    </source>
</evidence>
<dbReference type="GO" id="GO:0005509">
    <property type="term" value="F:calcium ion binding"/>
    <property type="evidence" value="ECO:0007669"/>
    <property type="project" value="TreeGrafter"/>
</dbReference>
<feature type="binding site" evidence="3">
    <location>
        <position position="116"/>
    </location>
    <ligand>
        <name>substrate</name>
    </ligand>
</feature>
<keyword evidence="6" id="KW-1185">Reference proteome</keyword>
<gene>
    <name evidence="5" type="ORF">EKG36_11335</name>
</gene>
<evidence type="ECO:0000313" key="5">
    <source>
        <dbReference type="EMBL" id="RTR02882.1"/>
    </source>
</evidence>
<keyword evidence="3" id="KW-0862">Zinc</keyword>
<feature type="binding site" evidence="3">
    <location>
        <position position="114"/>
    </location>
    <ligand>
        <name>substrate</name>
    </ligand>
</feature>
<dbReference type="GO" id="GO:0004341">
    <property type="term" value="F:gluconolactonase activity"/>
    <property type="evidence" value="ECO:0007669"/>
    <property type="project" value="TreeGrafter"/>
</dbReference>
<dbReference type="PANTHER" id="PTHR10907">
    <property type="entry name" value="REGUCALCIN"/>
    <property type="match status" value="1"/>
</dbReference>
<dbReference type="EMBL" id="RXNS01000010">
    <property type="protein sequence ID" value="RTR02882.1"/>
    <property type="molecule type" value="Genomic_DNA"/>
</dbReference>
<feature type="binding site" evidence="3">
    <location>
        <position position="134"/>
    </location>
    <ligand>
        <name>substrate</name>
    </ligand>
</feature>
<feature type="active site" description="Proton donor/acceptor" evidence="2">
    <location>
        <position position="218"/>
    </location>
</feature>
<dbReference type="PANTHER" id="PTHR10907:SF47">
    <property type="entry name" value="REGUCALCIN"/>
    <property type="match status" value="1"/>
</dbReference>
<feature type="domain" description="SMP-30/Gluconolactonase/LRE-like region" evidence="4">
    <location>
        <begin position="29"/>
        <end position="277"/>
    </location>
</feature>